<reference evidence="5" key="1">
    <citation type="submission" date="2017-08" db="EMBL/GenBank/DDBJ databases">
        <authorList>
            <person name="Polle J.E."/>
            <person name="Barry K."/>
            <person name="Cushman J."/>
            <person name="Schmutz J."/>
            <person name="Tran D."/>
            <person name="Hathwaick L.T."/>
            <person name="Yim W.C."/>
            <person name="Jenkins J."/>
            <person name="Mckie-Krisberg Z.M."/>
            <person name="Prochnik S."/>
            <person name="Lindquist E."/>
            <person name="Dockter R.B."/>
            <person name="Adam C."/>
            <person name="Molina H."/>
            <person name="Bunkerborg J."/>
            <person name="Jin E."/>
            <person name="Buchheim M."/>
            <person name="Magnuson J."/>
        </authorList>
    </citation>
    <scope>NUCLEOTIDE SEQUENCE</scope>
    <source>
        <strain evidence="5">CCAP 19/18</strain>
    </source>
</reference>
<evidence type="ECO:0000256" key="3">
    <source>
        <dbReference type="SAM" id="MobiDB-lite"/>
    </source>
</evidence>
<proteinExistence type="predicted"/>
<feature type="compositionally biased region" description="Low complexity" evidence="3">
    <location>
        <begin position="93"/>
        <end position="104"/>
    </location>
</feature>
<comment type="subcellular location">
    <subcellularLocation>
        <location evidence="1">Nucleus</location>
    </subcellularLocation>
</comment>
<evidence type="ECO:0000259" key="4">
    <source>
        <dbReference type="SMART" id="SM01191"/>
    </source>
</evidence>
<dbReference type="Pfam" id="PF03735">
    <property type="entry name" value="ENT"/>
    <property type="match status" value="1"/>
</dbReference>
<dbReference type="InterPro" id="IPR005491">
    <property type="entry name" value="ENT_dom"/>
</dbReference>
<evidence type="ECO:0000313" key="6">
    <source>
        <dbReference type="Proteomes" id="UP000815325"/>
    </source>
</evidence>
<dbReference type="SUPFAM" id="SSF158639">
    <property type="entry name" value="ENT-like"/>
    <property type="match status" value="1"/>
</dbReference>
<sequence>MSLDPASVAQRRQKLNEEAYFSVLSSFVASGQSQIALLARLRKEVNISSEQHKAWVEELRKGGPAAKPAAVAAAPSANGSRPVRGLTSRDRAQSVQQPQQQSRPKQSKRKVGMGWRFLLSRRRGDGGIQSAILLGRQ</sequence>
<dbReference type="Proteomes" id="UP000815325">
    <property type="component" value="Unassembled WGS sequence"/>
</dbReference>
<accession>A0ABQ7G7V9</accession>
<dbReference type="SMART" id="SM01191">
    <property type="entry name" value="ENT"/>
    <property type="match status" value="1"/>
</dbReference>
<feature type="compositionally biased region" description="Low complexity" evidence="3">
    <location>
        <begin position="65"/>
        <end position="77"/>
    </location>
</feature>
<evidence type="ECO:0000313" key="5">
    <source>
        <dbReference type="EMBL" id="KAF5830690.1"/>
    </source>
</evidence>
<feature type="domain" description="ENT" evidence="4">
    <location>
        <begin position="8"/>
        <end position="104"/>
    </location>
</feature>
<dbReference type="EMBL" id="MU070015">
    <property type="protein sequence ID" value="KAF5830690.1"/>
    <property type="molecule type" value="Genomic_DNA"/>
</dbReference>
<gene>
    <name evidence="5" type="ORF">DUNSADRAFT_14176</name>
</gene>
<name>A0ABQ7G7V9_DUNSA</name>
<feature type="region of interest" description="Disordered" evidence="3">
    <location>
        <begin position="65"/>
        <end position="114"/>
    </location>
</feature>
<dbReference type="InterPro" id="IPR036142">
    <property type="entry name" value="ENT_dom-like_sf"/>
</dbReference>
<organism evidence="5 6">
    <name type="scientific">Dunaliella salina</name>
    <name type="common">Green alga</name>
    <name type="synonym">Protococcus salinus</name>
    <dbReference type="NCBI Taxonomy" id="3046"/>
    <lineage>
        <taxon>Eukaryota</taxon>
        <taxon>Viridiplantae</taxon>
        <taxon>Chlorophyta</taxon>
        <taxon>core chlorophytes</taxon>
        <taxon>Chlorophyceae</taxon>
        <taxon>CS clade</taxon>
        <taxon>Chlamydomonadales</taxon>
        <taxon>Dunaliellaceae</taxon>
        <taxon>Dunaliella</taxon>
    </lineage>
</organism>
<dbReference type="Gene3D" id="1.10.1240.40">
    <property type="entry name" value="ENT domain"/>
    <property type="match status" value="1"/>
</dbReference>
<evidence type="ECO:0000256" key="1">
    <source>
        <dbReference type="ARBA" id="ARBA00004123"/>
    </source>
</evidence>
<comment type="caution">
    <text evidence="5">The sequence shown here is derived from an EMBL/GenBank/DDBJ whole genome shotgun (WGS) entry which is preliminary data.</text>
</comment>
<evidence type="ECO:0000256" key="2">
    <source>
        <dbReference type="ARBA" id="ARBA00023242"/>
    </source>
</evidence>
<keyword evidence="6" id="KW-1185">Reference proteome</keyword>
<protein>
    <recommendedName>
        <fullName evidence="4">ENT domain-containing protein</fullName>
    </recommendedName>
</protein>
<keyword evidence="2" id="KW-0539">Nucleus</keyword>